<reference evidence="10" key="1">
    <citation type="submission" date="2016-10" db="EMBL/GenBank/DDBJ databases">
        <authorList>
            <person name="Varghese N."/>
            <person name="Submissions S."/>
        </authorList>
    </citation>
    <scope>NUCLEOTIDE SEQUENCE [LARGE SCALE GENOMIC DNA]</scope>
    <source>
        <strain evidence="10">DSM 1565</strain>
    </source>
</reference>
<keyword evidence="4" id="KW-0808">Transferase</keyword>
<dbReference type="Gene3D" id="3.30.565.10">
    <property type="entry name" value="Histidine kinase-like ATPase, C-terminal domain"/>
    <property type="match status" value="1"/>
</dbReference>
<gene>
    <name evidence="9" type="ORF">SAMN04488557_2493</name>
</gene>
<dbReference type="InterPro" id="IPR004358">
    <property type="entry name" value="Sig_transdc_His_kin-like_C"/>
</dbReference>
<dbReference type="InterPro" id="IPR007891">
    <property type="entry name" value="CHASE3"/>
</dbReference>
<keyword evidence="7" id="KW-0812">Transmembrane</keyword>
<dbReference type="EC" id="2.7.13.3" evidence="2"/>
<dbReference type="CDD" id="cd19410">
    <property type="entry name" value="HK9-like_sensor"/>
    <property type="match status" value="1"/>
</dbReference>
<evidence type="ECO:0000313" key="9">
    <source>
        <dbReference type="EMBL" id="SFV35068.1"/>
    </source>
</evidence>
<dbReference type="Proteomes" id="UP000199423">
    <property type="component" value="Unassembled WGS sequence"/>
</dbReference>
<dbReference type="SUPFAM" id="SSF47384">
    <property type="entry name" value="Homodimeric domain of signal transducing histidine kinase"/>
    <property type="match status" value="1"/>
</dbReference>
<keyword evidence="5 9" id="KW-0418">Kinase</keyword>
<dbReference type="CDD" id="cd00082">
    <property type="entry name" value="HisKA"/>
    <property type="match status" value="1"/>
</dbReference>
<dbReference type="InterPro" id="IPR005467">
    <property type="entry name" value="His_kinase_dom"/>
</dbReference>
<dbReference type="InterPro" id="IPR036890">
    <property type="entry name" value="HATPase_C_sf"/>
</dbReference>
<dbReference type="GO" id="GO:0000155">
    <property type="term" value="F:phosphorelay sensor kinase activity"/>
    <property type="evidence" value="ECO:0007669"/>
    <property type="project" value="InterPro"/>
</dbReference>
<dbReference type="Pfam" id="PF02518">
    <property type="entry name" value="HATPase_c"/>
    <property type="match status" value="1"/>
</dbReference>
<evidence type="ECO:0000259" key="8">
    <source>
        <dbReference type="PROSITE" id="PS50109"/>
    </source>
</evidence>
<dbReference type="InterPro" id="IPR050351">
    <property type="entry name" value="BphY/WalK/GraS-like"/>
</dbReference>
<dbReference type="GO" id="GO:0030295">
    <property type="term" value="F:protein kinase activator activity"/>
    <property type="evidence" value="ECO:0007669"/>
    <property type="project" value="TreeGrafter"/>
</dbReference>
<keyword evidence="3" id="KW-0597">Phosphoprotein</keyword>
<dbReference type="SMART" id="SM00388">
    <property type="entry name" value="HisKA"/>
    <property type="match status" value="1"/>
</dbReference>
<evidence type="ECO:0000256" key="2">
    <source>
        <dbReference type="ARBA" id="ARBA00012438"/>
    </source>
</evidence>
<keyword evidence="6" id="KW-0175">Coiled coil</keyword>
<keyword evidence="10" id="KW-1185">Reference proteome</keyword>
<dbReference type="SUPFAM" id="SSF55874">
    <property type="entry name" value="ATPase domain of HSP90 chaperone/DNA topoisomerase II/histidine kinase"/>
    <property type="match status" value="1"/>
</dbReference>
<evidence type="ECO:0000256" key="5">
    <source>
        <dbReference type="ARBA" id="ARBA00022777"/>
    </source>
</evidence>
<dbReference type="EMBL" id="FPCH01000002">
    <property type="protein sequence ID" value="SFV35068.1"/>
    <property type="molecule type" value="Genomic_DNA"/>
</dbReference>
<dbReference type="GO" id="GO:0000156">
    <property type="term" value="F:phosphorelay response regulator activity"/>
    <property type="evidence" value="ECO:0007669"/>
    <property type="project" value="TreeGrafter"/>
</dbReference>
<feature type="transmembrane region" description="Helical" evidence="7">
    <location>
        <begin position="12"/>
        <end position="34"/>
    </location>
</feature>
<dbReference type="Pfam" id="PF05227">
    <property type="entry name" value="CHASE3"/>
    <property type="match status" value="1"/>
</dbReference>
<dbReference type="InterPro" id="IPR036097">
    <property type="entry name" value="HisK_dim/P_sf"/>
</dbReference>
<dbReference type="PRINTS" id="PR00344">
    <property type="entry name" value="BCTRLSENSOR"/>
</dbReference>
<dbReference type="PANTHER" id="PTHR42878:SF15">
    <property type="entry name" value="BACTERIOPHYTOCHROME"/>
    <property type="match status" value="1"/>
</dbReference>
<dbReference type="AlphaFoldDB" id="A0A1I7NKA0"/>
<comment type="catalytic activity">
    <reaction evidence="1">
        <text>ATP + protein L-histidine = ADP + protein N-phospho-L-histidine.</text>
        <dbReference type="EC" id="2.7.13.3"/>
    </reaction>
</comment>
<evidence type="ECO:0000256" key="4">
    <source>
        <dbReference type="ARBA" id="ARBA00022679"/>
    </source>
</evidence>
<keyword evidence="7" id="KW-1133">Transmembrane helix</keyword>
<dbReference type="PROSITE" id="PS50109">
    <property type="entry name" value="HIS_KIN"/>
    <property type="match status" value="1"/>
</dbReference>
<feature type="domain" description="Histidine kinase" evidence="8">
    <location>
        <begin position="252"/>
        <end position="488"/>
    </location>
</feature>
<organism evidence="9 10">
    <name type="scientific">Hyphomicrobium facile</name>
    <dbReference type="NCBI Taxonomy" id="51670"/>
    <lineage>
        <taxon>Bacteria</taxon>
        <taxon>Pseudomonadati</taxon>
        <taxon>Pseudomonadota</taxon>
        <taxon>Alphaproteobacteria</taxon>
        <taxon>Hyphomicrobiales</taxon>
        <taxon>Hyphomicrobiaceae</taxon>
        <taxon>Hyphomicrobium</taxon>
    </lineage>
</organism>
<name>A0A1I7NKA0_9HYPH</name>
<proteinExistence type="predicted"/>
<protein>
    <recommendedName>
        <fullName evidence="2">histidine kinase</fullName>
        <ecNumber evidence="2">2.7.13.3</ecNumber>
    </recommendedName>
</protein>
<evidence type="ECO:0000256" key="6">
    <source>
        <dbReference type="SAM" id="Coils"/>
    </source>
</evidence>
<accession>A0A1I7NKA0</accession>
<feature type="transmembrane region" description="Helical" evidence="7">
    <location>
        <begin position="188"/>
        <end position="208"/>
    </location>
</feature>
<dbReference type="Gene3D" id="1.10.287.130">
    <property type="match status" value="1"/>
</dbReference>
<keyword evidence="7" id="KW-0472">Membrane</keyword>
<dbReference type="InterPro" id="IPR003661">
    <property type="entry name" value="HisK_dim/P_dom"/>
</dbReference>
<dbReference type="PANTHER" id="PTHR42878">
    <property type="entry name" value="TWO-COMPONENT HISTIDINE KINASE"/>
    <property type="match status" value="1"/>
</dbReference>
<sequence>MPPDPQRLLRTTYAFGAAGFAALLLLMIASFWLAQRTQSTTENVLKARAQRTVLVRLLSTVQDAETGQRGYLLTGEDRYLKPYETAISDIEPRLRDVRAAFKENPEEGPAIEKIDETIDQKLAELAKTISAFNAGKSSEALEIVKSDHGKDLMDQIRVLIGEAFQHVDKKLSQGVEQQRIDAAAARQFSLLAGTFILLTALGAIATIVRYTRQLVSARNELQELNTGLENRVAERTADLKRANEEIQRFAYIVSHDLRAPLVNVMGYTSELEASLETLQALTNDPQFHVLATAEAAKAAVTTDLPESIGFIRTSTQKMDGLIKAILKLSREGQRVLAPERINLADFFDSVADSVQHRVSSAGGEIRIVKPLASIEGDRLALEQIFGNLVDNALKYRAKDRPPVIKISQVSNRWGAVDIEVEDNGRGIGEEDRERVFDLFRRAGPQDQQGEGIGLAHVRTLVRRLGGEITMSSQLGRGTTFRVTLPSKLNIRG</sequence>
<dbReference type="OrthoDB" id="9808408at2"/>
<evidence type="ECO:0000256" key="3">
    <source>
        <dbReference type="ARBA" id="ARBA00022553"/>
    </source>
</evidence>
<dbReference type="STRING" id="51670.SAMN04488557_2493"/>
<evidence type="ECO:0000256" key="7">
    <source>
        <dbReference type="SAM" id="Phobius"/>
    </source>
</evidence>
<evidence type="ECO:0000256" key="1">
    <source>
        <dbReference type="ARBA" id="ARBA00000085"/>
    </source>
</evidence>
<dbReference type="GO" id="GO:0007234">
    <property type="term" value="P:osmosensory signaling via phosphorelay pathway"/>
    <property type="evidence" value="ECO:0007669"/>
    <property type="project" value="TreeGrafter"/>
</dbReference>
<evidence type="ECO:0000313" key="10">
    <source>
        <dbReference type="Proteomes" id="UP000199423"/>
    </source>
</evidence>
<feature type="coiled-coil region" evidence="6">
    <location>
        <begin position="207"/>
        <end position="245"/>
    </location>
</feature>
<dbReference type="SMART" id="SM00387">
    <property type="entry name" value="HATPase_c"/>
    <property type="match status" value="1"/>
</dbReference>
<dbReference type="InterPro" id="IPR003594">
    <property type="entry name" value="HATPase_dom"/>
</dbReference>